<dbReference type="EMBL" id="MNPJ01000014">
    <property type="protein sequence ID" value="OQS55064.1"/>
    <property type="molecule type" value="Genomic_DNA"/>
</dbReference>
<dbReference type="GO" id="GO:0022857">
    <property type="term" value="F:transmembrane transporter activity"/>
    <property type="evidence" value="ECO:0007669"/>
    <property type="project" value="UniProtKB-UniRule"/>
</dbReference>
<feature type="transmembrane region" description="Helical" evidence="8">
    <location>
        <begin position="116"/>
        <end position="136"/>
    </location>
</feature>
<feature type="transmembrane region" description="Helical" evidence="8">
    <location>
        <begin position="157"/>
        <end position="179"/>
    </location>
</feature>
<comment type="caution">
    <text evidence="9">The sequence shown here is derived from an EMBL/GenBank/DDBJ whole genome shotgun (WGS) entry which is preliminary data.</text>
</comment>
<dbReference type="GO" id="GO:0005886">
    <property type="term" value="C:plasma membrane"/>
    <property type="evidence" value="ECO:0007669"/>
    <property type="project" value="UniProtKB-SubCell"/>
</dbReference>
<dbReference type="PANTHER" id="PTHR12385:SF4">
    <property type="entry name" value="PROTEIN PNS1"/>
    <property type="match status" value="1"/>
</dbReference>
<name>A0A1W0E729_9MICR</name>
<evidence type="ECO:0000256" key="1">
    <source>
        <dbReference type="ARBA" id="ARBA00002957"/>
    </source>
</evidence>
<feature type="transmembrane region" description="Helical" evidence="8">
    <location>
        <begin position="61"/>
        <end position="79"/>
    </location>
</feature>
<evidence type="ECO:0000256" key="3">
    <source>
        <dbReference type="ARBA" id="ARBA00007168"/>
    </source>
</evidence>
<evidence type="ECO:0000313" key="9">
    <source>
        <dbReference type="EMBL" id="OQS55064.1"/>
    </source>
</evidence>
<keyword evidence="5 8" id="KW-0812">Transmembrane</keyword>
<feature type="transmembrane region" description="Helical" evidence="8">
    <location>
        <begin position="199"/>
        <end position="220"/>
    </location>
</feature>
<evidence type="ECO:0000313" key="10">
    <source>
        <dbReference type="Proteomes" id="UP000192758"/>
    </source>
</evidence>
<comment type="similarity">
    <text evidence="3 8">Belongs to the CTL (choline transporter-like) family.</text>
</comment>
<feature type="transmembrane region" description="Helical" evidence="8">
    <location>
        <begin position="353"/>
        <end position="374"/>
    </location>
</feature>
<evidence type="ECO:0000256" key="2">
    <source>
        <dbReference type="ARBA" id="ARBA00004141"/>
    </source>
</evidence>
<dbReference type="VEuPathDB" id="MicrosporidiaDB:EHP00_341"/>
<organism evidence="9 10">
    <name type="scientific">Ecytonucleospora hepatopenaei</name>
    <dbReference type="NCBI Taxonomy" id="646526"/>
    <lineage>
        <taxon>Eukaryota</taxon>
        <taxon>Fungi</taxon>
        <taxon>Fungi incertae sedis</taxon>
        <taxon>Microsporidia</taxon>
        <taxon>Enterocytozoonidae</taxon>
        <taxon>Ecytonucleospora</taxon>
    </lineage>
</organism>
<keyword evidence="10" id="KW-1185">Reference proteome</keyword>
<dbReference type="Pfam" id="PF04515">
    <property type="entry name" value="Choline_transpo"/>
    <property type="match status" value="1"/>
</dbReference>
<dbReference type="AlphaFoldDB" id="A0A1W0E729"/>
<sequence length="441" mass="49646">METRKRGISLIRNFKFNDAWAFVFFVLISGSLIGISLYNLFKNNEFKNFSQTSLPRKTTILFAYNIVCMLFLNLLWLLMLTVATKFLIYAGFFCGPVLSLIIFVLSFSQNGMAPKIYGGISFLLSLLVSILTFYAIRKQIDAICLLVSKGTIIIIQNIFKVFLLYFCAIAMVSVSTFNITLGVNEGEKANTILNYFNTFVVFWVIIFFAYLYDVFAAALVKNHVIKATGKDDEEKGINVGVKSLVVVFYSLGTIAFSSFLIALIRTCRYIVEAPRERSGDSRSGAADVILAILSFLLAFILIFLETLVNAMNKFALCYTAMKNTGFKKSVVESWDCLVETNCVALNAYVACEYAIYVLYLLNVLMQCSLNFGYFYFKLDKNKSEDIVLVVLSSIFFSLLSIDFVRIAVIGANALSFIYALDPERIAEYSPQLFAKIQEIAK</sequence>
<comment type="function">
    <text evidence="1 8">Probably involved in transport through the plasma membrane.</text>
</comment>
<feature type="transmembrane region" description="Helical" evidence="8">
    <location>
        <begin position="284"/>
        <end position="304"/>
    </location>
</feature>
<proteinExistence type="inferred from homology"/>
<dbReference type="Proteomes" id="UP000192758">
    <property type="component" value="Unassembled WGS sequence"/>
</dbReference>
<feature type="transmembrane region" description="Helical" evidence="8">
    <location>
        <begin position="241"/>
        <end position="264"/>
    </location>
</feature>
<evidence type="ECO:0000256" key="6">
    <source>
        <dbReference type="ARBA" id="ARBA00022989"/>
    </source>
</evidence>
<accession>A0A1W0E729</accession>
<dbReference type="PANTHER" id="PTHR12385">
    <property type="entry name" value="CHOLINE TRANSPORTER-LIKE (SLC FAMILY 44)"/>
    <property type="match status" value="1"/>
</dbReference>
<feature type="transmembrane region" description="Helical" evidence="8">
    <location>
        <begin position="386"/>
        <end position="408"/>
    </location>
</feature>
<feature type="transmembrane region" description="Helical" evidence="8">
    <location>
        <begin position="86"/>
        <end position="104"/>
    </location>
</feature>
<evidence type="ECO:0000256" key="7">
    <source>
        <dbReference type="ARBA" id="ARBA00023136"/>
    </source>
</evidence>
<comment type="subcellular location">
    <subcellularLocation>
        <location evidence="8">Cell membrane</location>
        <topology evidence="8">Multi-pass membrane protein</topology>
    </subcellularLocation>
    <subcellularLocation>
        <location evidence="2">Membrane</location>
        <topology evidence="2">Multi-pass membrane protein</topology>
    </subcellularLocation>
</comment>
<protein>
    <recommendedName>
        <fullName evidence="4 8">Protein PNS1</fullName>
    </recommendedName>
</protein>
<keyword evidence="6 8" id="KW-1133">Transmembrane helix</keyword>
<reference evidence="9 10" key="1">
    <citation type="journal article" date="2017" name="Environ. Microbiol.">
        <title>Decay of the glycolytic pathway and adaptation to intranuclear parasitism within Enterocytozoonidae microsporidia.</title>
        <authorList>
            <person name="Wiredu Boakye D."/>
            <person name="Jaroenlak P."/>
            <person name="Prachumwat A."/>
            <person name="Williams T.A."/>
            <person name="Bateman K.S."/>
            <person name="Itsathitphaisarn O."/>
            <person name="Sritunyalucksana K."/>
            <person name="Paszkiewicz K.H."/>
            <person name="Moore K.A."/>
            <person name="Stentiford G.D."/>
            <person name="Williams B.A."/>
        </authorList>
    </citation>
    <scope>NUCLEOTIDE SEQUENCE [LARGE SCALE GENOMIC DNA]</scope>
    <source>
        <strain evidence="9 10">TH1</strain>
    </source>
</reference>
<dbReference type="InterPro" id="IPR007603">
    <property type="entry name" value="Choline_transptr-like"/>
</dbReference>
<gene>
    <name evidence="9" type="ORF">EHP00_341</name>
</gene>
<dbReference type="OrthoDB" id="2196075at2759"/>
<keyword evidence="7 8" id="KW-0472">Membrane</keyword>
<evidence type="ECO:0000256" key="4">
    <source>
        <dbReference type="ARBA" id="ARBA00015388"/>
    </source>
</evidence>
<evidence type="ECO:0000256" key="8">
    <source>
        <dbReference type="RuleBase" id="RU368066"/>
    </source>
</evidence>
<evidence type="ECO:0000256" key="5">
    <source>
        <dbReference type="ARBA" id="ARBA00022692"/>
    </source>
</evidence>
<feature type="transmembrane region" description="Helical" evidence="8">
    <location>
        <begin position="20"/>
        <end position="41"/>
    </location>
</feature>